<feature type="transmembrane region" description="Helical" evidence="2">
    <location>
        <begin position="6"/>
        <end position="31"/>
    </location>
</feature>
<keyword evidence="2" id="KW-0472">Membrane</keyword>
<gene>
    <name evidence="3" type="ORF">CSUI_011383</name>
</gene>
<organism evidence="3 4">
    <name type="scientific">Cystoisospora suis</name>
    <dbReference type="NCBI Taxonomy" id="483139"/>
    <lineage>
        <taxon>Eukaryota</taxon>
        <taxon>Sar</taxon>
        <taxon>Alveolata</taxon>
        <taxon>Apicomplexa</taxon>
        <taxon>Conoidasida</taxon>
        <taxon>Coccidia</taxon>
        <taxon>Eucoccidiorida</taxon>
        <taxon>Eimeriorina</taxon>
        <taxon>Sarcocystidae</taxon>
        <taxon>Cystoisospora</taxon>
    </lineage>
</organism>
<dbReference type="OrthoDB" id="10311434at2759"/>
<proteinExistence type="predicted"/>
<feature type="region of interest" description="Disordered" evidence="1">
    <location>
        <begin position="119"/>
        <end position="169"/>
    </location>
</feature>
<keyword evidence="4" id="KW-1185">Reference proteome</keyword>
<dbReference type="Proteomes" id="UP000221165">
    <property type="component" value="Unassembled WGS sequence"/>
</dbReference>
<dbReference type="VEuPathDB" id="ToxoDB:CSUI_011383"/>
<evidence type="ECO:0000313" key="4">
    <source>
        <dbReference type="Proteomes" id="UP000221165"/>
    </source>
</evidence>
<evidence type="ECO:0000256" key="2">
    <source>
        <dbReference type="SAM" id="Phobius"/>
    </source>
</evidence>
<evidence type="ECO:0000256" key="1">
    <source>
        <dbReference type="SAM" id="MobiDB-lite"/>
    </source>
</evidence>
<dbReference type="RefSeq" id="XP_067916542.1">
    <property type="nucleotide sequence ID" value="XM_068071482.1"/>
</dbReference>
<keyword evidence="2" id="KW-1133">Transmembrane helix</keyword>
<dbReference type="EMBL" id="MIGC01011177">
    <property type="protein sequence ID" value="PHJ14807.1"/>
    <property type="molecule type" value="Genomic_DNA"/>
</dbReference>
<name>A0A2C6K987_9APIC</name>
<feature type="compositionally biased region" description="Basic and acidic residues" evidence="1">
    <location>
        <begin position="149"/>
        <end position="159"/>
    </location>
</feature>
<evidence type="ECO:0000313" key="3">
    <source>
        <dbReference type="EMBL" id="PHJ14807.1"/>
    </source>
</evidence>
<accession>A0A2C6K987</accession>
<feature type="compositionally biased region" description="Low complexity" evidence="1">
    <location>
        <begin position="72"/>
        <end position="85"/>
    </location>
</feature>
<keyword evidence="2 3" id="KW-0812">Transmembrane</keyword>
<dbReference type="GeneID" id="94434693"/>
<feature type="region of interest" description="Disordered" evidence="1">
    <location>
        <begin position="54"/>
        <end position="86"/>
    </location>
</feature>
<dbReference type="AlphaFoldDB" id="A0A2C6K987"/>
<sequence length="169" mass="18136">MVNEGLVWLVASVVVGGAFLVFGAATAIVFYRRNRTHESRTEAYLQKVKAIEEAQRAESQRKRRKKRGGTRGTTASAPPSPSAAAIPVSLSGPYHYYTDPTKYTYDSFFTATAGGKHGLSPSPALSTVSSSPSEIATTEAGDSTFYTKNLREDPADKRGGLPSVLSVQF</sequence>
<comment type="caution">
    <text evidence="3">The sequence shown here is derived from an EMBL/GenBank/DDBJ whole genome shotgun (WGS) entry which is preliminary data.</text>
</comment>
<reference evidence="3 4" key="1">
    <citation type="journal article" date="2017" name="Int. J. Parasitol.">
        <title>The genome of the protozoan parasite Cystoisospora suis and a reverse vaccinology approach to identify vaccine candidates.</title>
        <authorList>
            <person name="Palmieri N."/>
            <person name="Shrestha A."/>
            <person name="Ruttkowski B."/>
            <person name="Beck T."/>
            <person name="Vogl C."/>
            <person name="Tomley F."/>
            <person name="Blake D.P."/>
            <person name="Joachim A."/>
        </authorList>
    </citation>
    <scope>NUCLEOTIDE SEQUENCE [LARGE SCALE GENOMIC DNA]</scope>
    <source>
        <strain evidence="3 4">Wien I</strain>
    </source>
</reference>
<protein>
    <submittedName>
        <fullName evidence="3">Transmembrane protein</fullName>
    </submittedName>
</protein>
<feature type="compositionally biased region" description="Low complexity" evidence="1">
    <location>
        <begin position="120"/>
        <end position="133"/>
    </location>
</feature>
<feature type="compositionally biased region" description="Polar residues" evidence="1">
    <location>
        <begin position="134"/>
        <end position="147"/>
    </location>
</feature>